<dbReference type="GO" id="GO:0003677">
    <property type="term" value="F:DNA binding"/>
    <property type="evidence" value="ECO:0007669"/>
    <property type="project" value="InterPro"/>
</dbReference>
<dbReference type="InterPro" id="IPR001387">
    <property type="entry name" value="Cro/C1-type_HTH"/>
</dbReference>
<feature type="region of interest" description="Disordered" evidence="1">
    <location>
        <begin position="1"/>
        <end position="54"/>
    </location>
</feature>
<protein>
    <submittedName>
        <fullName evidence="3">Helix-turn-helix transcriptional regulator</fullName>
    </submittedName>
</protein>
<feature type="domain" description="HTH cro/C1-type" evidence="2">
    <location>
        <begin position="124"/>
        <end position="180"/>
    </location>
</feature>
<organism evidence="3 4">
    <name type="scientific">Streptomyces caniscabiei</name>
    <dbReference type="NCBI Taxonomy" id="2746961"/>
    <lineage>
        <taxon>Bacteria</taxon>
        <taxon>Bacillati</taxon>
        <taxon>Actinomycetota</taxon>
        <taxon>Actinomycetes</taxon>
        <taxon>Kitasatosporales</taxon>
        <taxon>Streptomycetaceae</taxon>
        <taxon>Streptomyces</taxon>
    </lineage>
</organism>
<accession>A0A927L7Y3</accession>
<evidence type="ECO:0000259" key="2">
    <source>
        <dbReference type="SMART" id="SM00530"/>
    </source>
</evidence>
<dbReference type="Proteomes" id="UP000661025">
    <property type="component" value="Unassembled WGS sequence"/>
</dbReference>
<proteinExistence type="predicted"/>
<dbReference type="SMART" id="SM00530">
    <property type="entry name" value="HTH_XRE"/>
    <property type="match status" value="2"/>
</dbReference>
<gene>
    <name evidence="3" type="ORF">IHE70_26580</name>
</gene>
<comment type="caution">
    <text evidence="3">The sequence shown here is derived from an EMBL/GenBank/DDBJ whole genome shotgun (WGS) entry which is preliminary data.</text>
</comment>
<dbReference type="AlphaFoldDB" id="A0A927L7Y3"/>
<sequence length="287" mass="31508">MAEQPVVTAAPRPYVVRVHRRSAHERQPQHPYPQPQARARPAPQATAPTPPFNAPAARKLRAALGMKPEHVAYGMRSSYGLPYVTPDLVAAWERGAASPTGTELTALAGVLWCSAGELISSPRTLREHRMAQGIAAEDVARAVGLELASYLGMEETGEWRGTDRQAAALATVLDLTLPELTTVTGRETKLGELLRGAVTTRWQAHVRPITRLLALDRHLDRQADRHLDRHLLEDVLQELHADYQGLMAATLTWANGTAATDSGDAGRDFLDGIVDRFWSLVRRPTTY</sequence>
<dbReference type="InterPro" id="IPR010982">
    <property type="entry name" value="Lambda_DNA-bd_dom_sf"/>
</dbReference>
<feature type="compositionally biased region" description="Low complexity" evidence="1">
    <location>
        <begin position="35"/>
        <end position="47"/>
    </location>
</feature>
<dbReference type="EMBL" id="JACYXT010000012">
    <property type="protein sequence ID" value="MBD9726708.1"/>
    <property type="molecule type" value="Genomic_DNA"/>
</dbReference>
<feature type="domain" description="HTH cro/C1-type" evidence="2">
    <location>
        <begin position="56"/>
        <end position="118"/>
    </location>
</feature>
<evidence type="ECO:0000256" key="1">
    <source>
        <dbReference type="SAM" id="MobiDB-lite"/>
    </source>
</evidence>
<name>A0A927L7Y3_9ACTN</name>
<reference evidence="3" key="1">
    <citation type="submission" date="2020-09" db="EMBL/GenBank/DDBJ databases">
        <title>Streptomyces canutascabiei sp. nov., which causes potato common scab and is distributed across the world.</title>
        <authorList>
            <person name="Nguyen H.P."/>
            <person name="Weisberg A.J."/>
            <person name="Chang J.H."/>
            <person name="Clarke C.R."/>
        </authorList>
    </citation>
    <scope>NUCLEOTIDE SEQUENCE</scope>
    <source>
        <strain evidence="3">ID-01-6.2a</strain>
    </source>
</reference>
<dbReference type="Gene3D" id="1.10.260.40">
    <property type="entry name" value="lambda repressor-like DNA-binding domains"/>
    <property type="match status" value="1"/>
</dbReference>
<evidence type="ECO:0000313" key="3">
    <source>
        <dbReference type="EMBL" id="MBD9726708.1"/>
    </source>
</evidence>
<evidence type="ECO:0000313" key="4">
    <source>
        <dbReference type="Proteomes" id="UP000661025"/>
    </source>
</evidence>